<dbReference type="AlphaFoldDB" id="A0A372NSI2"/>
<organism evidence="2 3">
    <name type="scientific">Mucilaginibacter conchicola</name>
    <dbReference type="NCBI Taxonomy" id="2303333"/>
    <lineage>
        <taxon>Bacteria</taxon>
        <taxon>Pseudomonadati</taxon>
        <taxon>Bacteroidota</taxon>
        <taxon>Sphingobacteriia</taxon>
        <taxon>Sphingobacteriales</taxon>
        <taxon>Sphingobacteriaceae</taxon>
        <taxon>Mucilaginibacter</taxon>
    </lineage>
</organism>
<reference evidence="2 3" key="1">
    <citation type="submission" date="2018-08" db="EMBL/GenBank/DDBJ databases">
        <title>Mucilaginibacter sp. MYSH2.</title>
        <authorList>
            <person name="Seo T."/>
        </authorList>
    </citation>
    <scope>NUCLEOTIDE SEQUENCE [LARGE SCALE GENOMIC DNA]</scope>
    <source>
        <strain evidence="2 3">MYSH2</strain>
    </source>
</reference>
<proteinExistence type="predicted"/>
<sequence>MNLRMNQNNTFWKLINNHRVEIPIIQRDYAQGRDEQDDPKAAQIRKKFVTDLVTNLDNRTAPVHLDFVYGKINGRIDVHTRQKNKTAIDGLLKSVKAYSDTLKINIKYEFLEKSATTDGGSPDTTFVPLDGQQRLTTLYLLHWYLLTRTQKSRTALLNFTYRTRPGSDSFCRALSTADFLIDDPSQYGAAKQNLLSSQISDRSWFFSYWRKDPTVKGMLKVLDEIHGHLSSYSIERLEPMLKSLTESDLISFDFLDMDKFELTDDLYVKMNARGKQLSDFENFKTWIQEHVKKENLKILTEEWHKRIDIQWADLFWRFKKKNSFEVDDQYMAFFNLMALNTYAGTLEVNDSKISAAANFNFDLLRKNDYISPAVYKSIGCFSETELNHIFYTLSALEGNGYHELETILKPLYPDGKDRILSKLLGPDLLTINLWDRCYLHALICFISARRINVSSYSDEERRQLFEWARVTKNLIYNSTIDSTPDYISALKSIIRLSEHQFQIYSYLASDYVDEVLFLSPAQLTEEKVKCRLIAADGAWENELIDAENHAYFYGQIGFLLLFSRINKEDYFKDFIRYAAKAKVLFSDEAFTADANKFRLQRALLTKGNFLIESGGNISFCRSVRGTLRQREENWRRLFRNNEKNLYLKDLLDDDRALIDIINESPVTDWRRVFISAPKCIGYCNQRMIKVRNDSEVTLLSQSQMNHYHTDLYLYALWIMLEKSGTLHFSAFNEQIRHNDVKSSNEEPCLRLKSFSYGDSLYTVAVYSEGSKAEFSIEFYNQDQVDIHDNIKTSLANLSFEEKGLRYSKNVDEQTVADTLRSLSDSLLKIQ</sequence>
<dbReference type="Proteomes" id="UP000264217">
    <property type="component" value="Unassembled WGS sequence"/>
</dbReference>
<gene>
    <name evidence="2" type="ORF">D0C36_20010</name>
</gene>
<accession>A0A372NSI2</accession>
<feature type="domain" description="GmrSD restriction endonucleases N-terminal" evidence="1">
    <location>
        <begin position="13"/>
        <end position="287"/>
    </location>
</feature>
<evidence type="ECO:0000313" key="3">
    <source>
        <dbReference type="Proteomes" id="UP000264217"/>
    </source>
</evidence>
<protein>
    <submittedName>
        <fullName evidence="2">DUF262 domain-containing protein</fullName>
    </submittedName>
</protein>
<name>A0A372NSI2_9SPHI</name>
<keyword evidence="3" id="KW-1185">Reference proteome</keyword>
<evidence type="ECO:0000259" key="1">
    <source>
        <dbReference type="Pfam" id="PF03235"/>
    </source>
</evidence>
<dbReference type="EMBL" id="QWDC01000003">
    <property type="protein sequence ID" value="RFZ91223.1"/>
    <property type="molecule type" value="Genomic_DNA"/>
</dbReference>
<dbReference type="Pfam" id="PF03235">
    <property type="entry name" value="GmrSD_N"/>
    <property type="match status" value="1"/>
</dbReference>
<comment type="caution">
    <text evidence="2">The sequence shown here is derived from an EMBL/GenBank/DDBJ whole genome shotgun (WGS) entry which is preliminary data.</text>
</comment>
<dbReference type="InterPro" id="IPR004919">
    <property type="entry name" value="GmrSD_N"/>
</dbReference>
<evidence type="ECO:0000313" key="2">
    <source>
        <dbReference type="EMBL" id="RFZ91223.1"/>
    </source>
</evidence>